<dbReference type="InterPro" id="IPR038883">
    <property type="entry name" value="AN11006-like"/>
</dbReference>
<dbReference type="PANTHER" id="PTHR42085">
    <property type="entry name" value="F-BOX DOMAIN-CONTAINING PROTEIN"/>
    <property type="match status" value="1"/>
</dbReference>
<dbReference type="OrthoDB" id="62952at2759"/>
<organism evidence="1 2">
    <name type="scientific">Clathrospora elynae</name>
    <dbReference type="NCBI Taxonomy" id="706981"/>
    <lineage>
        <taxon>Eukaryota</taxon>
        <taxon>Fungi</taxon>
        <taxon>Dikarya</taxon>
        <taxon>Ascomycota</taxon>
        <taxon>Pezizomycotina</taxon>
        <taxon>Dothideomycetes</taxon>
        <taxon>Pleosporomycetidae</taxon>
        <taxon>Pleosporales</taxon>
        <taxon>Diademaceae</taxon>
        <taxon>Clathrospora</taxon>
    </lineage>
</organism>
<evidence type="ECO:0000313" key="2">
    <source>
        <dbReference type="Proteomes" id="UP000800038"/>
    </source>
</evidence>
<name>A0A6A5T2A5_9PLEO</name>
<evidence type="ECO:0000313" key="1">
    <source>
        <dbReference type="EMBL" id="KAF1943227.1"/>
    </source>
</evidence>
<dbReference type="EMBL" id="ML976027">
    <property type="protein sequence ID" value="KAF1943227.1"/>
    <property type="molecule type" value="Genomic_DNA"/>
</dbReference>
<reference evidence="1" key="1">
    <citation type="journal article" date="2020" name="Stud. Mycol.">
        <title>101 Dothideomycetes genomes: a test case for predicting lifestyles and emergence of pathogens.</title>
        <authorList>
            <person name="Haridas S."/>
            <person name="Albert R."/>
            <person name="Binder M."/>
            <person name="Bloem J."/>
            <person name="Labutti K."/>
            <person name="Salamov A."/>
            <person name="Andreopoulos B."/>
            <person name="Baker S."/>
            <person name="Barry K."/>
            <person name="Bills G."/>
            <person name="Bluhm B."/>
            <person name="Cannon C."/>
            <person name="Castanera R."/>
            <person name="Culley D."/>
            <person name="Daum C."/>
            <person name="Ezra D."/>
            <person name="Gonzalez J."/>
            <person name="Henrissat B."/>
            <person name="Kuo A."/>
            <person name="Liang C."/>
            <person name="Lipzen A."/>
            <person name="Lutzoni F."/>
            <person name="Magnuson J."/>
            <person name="Mondo S."/>
            <person name="Nolan M."/>
            <person name="Ohm R."/>
            <person name="Pangilinan J."/>
            <person name="Park H.-J."/>
            <person name="Ramirez L."/>
            <person name="Alfaro M."/>
            <person name="Sun H."/>
            <person name="Tritt A."/>
            <person name="Yoshinaga Y."/>
            <person name="Zwiers L.-H."/>
            <person name="Turgeon B."/>
            <person name="Goodwin S."/>
            <person name="Spatafora J."/>
            <person name="Crous P."/>
            <person name="Grigoriev I."/>
        </authorList>
    </citation>
    <scope>NUCLEOTIDE SEQUENCE</scope>
    <source>
        <strain evidence="1">CBS 161.51</strain>
    </source>
</reference>
<proteinExistence type="predicted"/>
<sequence>MNIGTETCYKCRSNDHITRNCMVQVHRFFKFMELAPELRERIYEYALSTDHPISPHLCDSSVKFHDDSQRAHNAIDQLLGITKVSKQIRAESLPMFYSANAFNVGKDTTSYFDRLEHLGRFHMVRHVRFEIYMEKQDNAAVRLLRRMNQYIKEEDRYIKTLLWPVGASNAMLTRHPQYTNGGLPDLNTLITLRKLTSVFPNSATYSSKLVIPVPNAERVTSHDRLKWFPVVMYGLGISLHYVENVPFDYNENGRVGMTWHQKYQKKDFTESGGVAKYVDGQTEVYKRALELCPQLESQPRAKGSCYPRSNCRGMYKGWCDIPTEGGWVEELKID</sequence>
<dbReference type="PANTHER" id="PTHR42085:SF1">
    <property type="entry name" value="F-BOX DOMAIN-CONTAINING PROTEIN"/>
    <property type="match status" value="1"/>
</dbReference>
<gene>
    <name evidence="1" type="ORF">EJ02DRAFT_343642</name>
</gene>
<dbReference type="AlphaFoldDB" id="A0A6A5T2A5"/>
<keyword evidence="2" id="KW-1185">Reference proteome</keyword>
<dbReference type="Proteomes" id="UP000800038">
    <property type="component" value="Unassembled WGS sequence"/>
</dbReference>
<protein>
    <submittedName>
        <fullName evidence="1">Uncharacterized protein</fullName>
    </submittedName>
</protein>
<accession>A0A6A5T2A5</accession>